<reference evidence="3" key="1">
    <citation type="submission" date="2024-05" db="EMBL/GenBank/DDBJ databases">
        <authorList>
            <person name="Cai S.Y."/>
            <person name="Jin L.M."/>
            <person name="Li H.R."/>
        </authorList>
    </citation>
    <scope>NUCLEOTIDE SEQUENCE</scope>
    <source>
        <strain evidence="3">A5-74</strain>
    </source>
</reference>
<keyword evidence="2" id="KW-0472">Membrane</keyword>
<evidence type="ECO:0000313" key="3">
    <source>
        <dbReference type="EMBL" id="XCG65888.1"/>
    </source>
</evidence>
<dbReference type="AlphaFoldDB" id="A0AAU8DU75"/>
<keyword evidence="2" id="KW-1133">Transmembrane helix</keyword>
<organism evidence="3">
    <name type="scientific">Nakamurella sp. A5-74</name>
    <dbReference type="NCBI Taxonomy" id="3158264"/>
    <lineage>
        <taxon>Bacteria</taxon>
        <taxon>Bacillati</taxon>
        <taxon>Actinomycetota</taxon>
        <taxon>Actinomycetes</taxon>
        <taxon>Nakamurellales</taxon>
        <taxon>Nakamurellaceae</taxon>
        <taxon>Nakamurella</taxon>
    </lineage>
</organism>
<dbReference type="Pfam" id="PF10821">
    <property type="entry name" value="DUF2567"/>
    <property type="match status" value="1"/>
</dbReference>
<feature type="compositionally biased region" description="Polar residues" evidence="1">
    <location>
        <begin position="175"/>
        <end position="185"/>
    </location>
</feature>
<feature type="compositionally biased region" description="Low complexity" evidence="1">
    <location>
        <begin position="276"/>
        <end position="285"/>
    </location>
</feature>
<sequence>MQRRLAIAHLGVAAVAAIAMLGASALWIVLTPQQQWIVYPQTPDLPQGQALSLPLESYFRFTSIAFFTLGALVVGAVTAVAAWQIRFARGVPMVLVLIGSLAAGSALGLLVGHLVRGGVDPAVVAANGVTTPTLVEMPASISRWAVVIAPGVAAVVYVLTAAWHSDPDLGRPRLHSTQDLGSTVPSDRAAHCDPSAPDDRTVPFDGSVPSDRSGDPITAPIPVVVGAGALTHGRHSPEAGSAQGFHPDRPPTRDFGVAPGPSVGPGPTIGAGPSVGPGPSVTPGDGRQRTDPSPGTR</sequence>
<evidence type="ECO:0000256" key="1">
    <source>
        <dbReference type="SAM" id="MobiDB-lite"/>
    </source>
</evidence>
<feature type="region of interest" description="Disordered" evidence="1">
    <location>
        <begin position="168"/>
        <end position="297"/>
    </location>
</feature>
<accession>A0AAU8DU75</accession>
<proteinExistence type="predicted"/>
<feature type="transmembrane region" description="Helical" evidence="2">
    <location>
        <begin position="58"/>
        <end position="82"/>
    </location>
</feature>
<evidence type="ECO:0000256" key="2">
    <source>
        <dbReference type="SAM" id="Phobius"/>
    </source>
</evidence>
<name>A0AAU8DU75_9ACTN</name>
<feature type="transmembrane region" description="Helical" evidence="2">
    <location>
        <begin position="7"/>
        <end position="30"/>
    </location>
</feature>
<dbReference type="InterPro" id="IPR021213">
    <property type="entry name" value="DUF2567"/>
</dbReference>
<gene>
    <name evidence="3" type="ORF">ABLG96_13065</name>
</gene>
<dbReference type="EMBL" id="CP159218">
    <property type="protein sequence ID" value="XCG65888.1"/>
    <property type="molecule type" value="Genomic_DNA"/>
</dbReference>
<dbReference type="RefSeq" id="WP_353651492.1">
    <property type="nucleotide sequence ID" value="NZ_CP159218.1"/>
</dbReference>
<keyword evidence="2" id="KW-0812">Transmembrane</keyword>
<feature type="transmembrane region" description="Helical" evidence="2">
    <location>
        <begin position="141"/>
        <end position="163"/>
    </location>
</feature>
<protein>
    <submittedName>
        <fullName evidence="3">DUF2567 domain-containing protein</fullName>
    </submittedName>
</protein>
<feature type="transmembrane region" description="Helical" evidence="2">
    <location>
        <begin position="94"/>
        <end position="115"/>
    </location>
</feature>